<dbReference type="CDD" id="cd00093">
    <property type="entry name" value="HTH_XRE"/>
    <property type="match status" value="1"/>
</dbReference>
<gene>
    <name evidence="2" type="ORF">F7O84_14645</name>
</gene>
<feature type="domain" description="HTH cro/C1-type" evidence="1">
    <location>
        <begin position="6"/>
        <end position="61"/>
    </location>
</feature>
<dbReference type="InterPro" id="IPR010982">
    <property type="entry name" value="Lambda_DNA-bd_dom_sf"/>
</dbReference>
<dbReference type="RefSeq" id="WP_151146926.1">
    <property type="nucleotide sequence ID" value="NZ_WAGX01000006.1"/>
</dbReference>
<name>A0A7V7QJH9_9FIRM</name>
<protein>
    <submittedName>
        <fullName evidence="2">Helix-turn-helix transcriptional regulator</fullName>
    </submittedName>
</protein>
<dbReference type="EMBL" id="WAGX01000006">
    <property type="protein sequence ID" value="KAB1436595.1"/>
    <property type="molecule type" value="Genomic_DNA"/>
</dbReference>
<dbReference type="GO" id="GO:0003677">
    <property type="term" value="F:DNA binding"/>
    <property type="evidence" value="ECO:0007669"/>
    <property type="project" value="InterPro"/>
</dbReference>
<dbReference type="AlphaFoldDB" id="A0A7V7QJH9"/>
<dbReference type="OrthoDB" id="2087154at2"/>
<reference evidence="2 3" key="1">
    <citation type="submission" date="2019-09" db="EMBL/GenBank/DDBJ databases">
        <authorList>
            <person name="Valk L.C."/>
        </authorList>
    </citation>
    <scope>NUCLEOTIDE SEQUENCE [LARGE SCALE GENOMIC DNA]</scope>
    <source>
        <strain evidence="2">GalUA</strain>
    </source>
</reference>
<sequence length="104" mass="11699">MGLEKIEEYKRKLGLTSAELAEKAGIPKTTLDKILSGVTKDPKLETLKAIARVLGLTLDDFDDTNHKPTHEPSYEDIKKLIARNGKEMSQDEKMELIKMLSTLE</sequence>
<accession>A0A7V7QJH9</accession>
<dbReference type="SMART" id="SM00530">
    <property type="entry name" value="HTH_XRE"/>
    <property type="match status" value="1"/>
</dbReference>
<evidence type="ECO:0000313" key="2">
    <source>
        <dbReference type="EMBL" id="KAB1436595.1"/>
    </source>
</evidence>
<organism evidence="2 3">
    <name type="scientific">Candidatus Galacturonatibacter soehngenii</name>
    <dbReference type="NCBI Taxonomy" id="2307010"/>
    <lineage>
        <taxon>Bacteria</taxon>
        <taxon>Bacillati</taxon>
        <taxon>Bacillota</taxon>
        <taxon>Clostridia</taxon>
        <taxon>Lachnospirales</taxon>
        <taxon>Lachnospiraceae</taxon>
        <taxon>Candidatus Galacturonatibacter</taxon>
    </lineage>
</organism>
<dbReference type="PROSITE" id="PS50943">
    <property type="entry name" value="HTH_CROC1"/>
    <property type="match status" value="1"/>
</dbReference>
<proteinExistence type="predicted"/>
<evidence type="ECO:0000313" key="3">
    <source>
        <dbReference type="Proteomes" id="UP000461768"/>
    </source>
</evidence>
<dbReference type="InterPro" id="IPR001387">
    <property type="entry name" value="Cro/C1-type_HTH"/>
</dbReference>
<dbReference type="Pfam" id="PF01381">
    <property type="entry name" value="HTH_3"/>
    <property type="match status" value="1"/>
</dbReference>
<dbReference type="SUPFAM" id="SSF47413">
    <property type="entry name" value="lambda repressor-like DNA-binding domains"/>
    <property type="match status" value="1"/>
</dbReference>
<dbReference type="Proteomes" id="UP000461768">
    <property type="component" value="Unassembled WGS sequence"/>
</dbReference>
<dbReference type="Gene3D" id="1.10.260.40">
    <property type="entry name" value="lambda repressor-like DNA-binding domains"/>
    <property type="match status" value="1"/>
</dbReference>
<comment type="caution">
    <text evidence="2">The sequence shown here is derived from an EMBL/GenBank/DDBJ whole genome shotgun (WGS) entry which is preliminary data.</text>
</comment>
<reference evidence="2 3" key="2">
    <citation type="submission" date="2020-02" db="EMBL/GenBank/DDBJ databases">
        <title>Candidatus Galacturonibacter soehngenii shows hetero-acetogenic catabolism of galacturonic acid but lacks a canonical carbon monoxide dehydrogenase/acetyl-CoA synthase complex.</title>
        <authorList>
            <person name="Diender M."/>
            <person name="Stouten G.R."/>
            <person name="Petersen J.F."/>
            <person name="Nielsen P.H."/>
            <person name="Dueholm M.S."/>
            <person name="Pronk J.T."/>
            <person name="Van Loosdrecht M.C.M."/>
        </authorList>
    </citation>
    <scope>NUCLEOTIDE SEQUENCE [LARGE SCALE GENOMIC DNA]</scope>
    <source>
        <strain evidence="2">GalUA</strain>
    </source>
</reference>
<keyword evidence="3" id="KW-1185">Reference proteome</keyword>
<evidence type="ECO:0000259" key="1">
    <source>
        <dbReference type="PROSITE" id="PS50943"/>
    </source>
</evidence>